<keyword evidence="3" id="KW-1185">Reference proteome</keyword>
<accession>A0A7J6SBI5</accession>
<name>A0A7J6SBI5_PEROL</name>
<evidence type="ECO:0000256" key="1">
    <source>
        <dbReference type="SAM" id="MobiDB-lite"/>
    </source>
</evidence>
<dbReference type="EMBL" id="JABANO010019552">
    <property type="protein sequence ID" value="KAF4730005.1"/>
    <property type="molecule type" value="Genomic_DNA"/>
</dbReference>
<comment type="caution">
    <text evidence="2">The sequence shown here is derived from an EMBL/GenBank/DDBJ whole genome shotgun (WGS) entry which is preliminary data.</text>
</comment>
<protein>
    <submittedName>
        <fullName evidence="2">Uncharacterized protein</fullName>
    </submittedName>
</protein>
<feature type="non-terminal residue" evidence="2">
    <location>
        <position position="1"/>
    </location>
</feature>
<evidence type="ECO:0000313" key="3">
    <source>
        <dbReference type="Proteomes" id="UP000553632"/>
    </source>
</evidence>
<feature type="non-terminal residue" evidence="2">
    <location>
        <position position="396"/>
    </location>
</feature>
<dbReference type="AlphaFoldDB" id="A0A7J6SBI5"/>
<reference evidence="2 3" key="1">
    <citation type="submission" date="2020-04" db="EMBL/GenBank/DDBJ databases">
        <title>Perkinsus olseni comparative genomics.</title>
        <authorList>
            <person name="Bogema D.R."/>
        </authorList>
    </citation>
    <scope>NUCLEOTIDE SEQUENCE [LARGE SCALE GENOMIC DNA]</scope>
    <source>
        <strain evidence="2 3">ATCC PRA-207</strain>
    </source>
</reference>
<gene>
    <name evidence="2" type="ORF">FOZ63_010645</name>
</gene>
<sequence length="396" mass="43147">WVVTMKQFTEEEVRENFKPDDIKRVGMRPKGGVRKYYAVIGYRDADRGGAVGVRLQEVGKRARPGMTEEGHAPADKTSSYSLLKGKEPRGWHASGEEGQSPIQSSADHTDYQCDRVCLVYLEVPQELRVDVELISAQQPTRAMRKLKATIDPGAGRTYLCVEPADCPLPTKEIMRWAQLADGSKTSIVKAAEVHLTLSFADGNSVSIGPIEVGLLPTGSAGEASMLIGRDVGKLVGLRVDLASGQVTCEASGHVGTEGSLSHDGVDLIRYVESEVWPLVGKPATGLTTLPSPVEDLSGPRVKPRLKGPEREAVGRVVESLVAKEAAEVPGLPGYTLEFRRLREEEKKDVDDQEASVFADLPKGDGGPIRIPRYEKPAFAKLSDDEKTIYRRLTSEF</sequence>
<dbReference type="Proteomes" id="UP000553632">
    <property type="component" value="Unassembled WGS sequence"/>
</dbReference>
<evidence type="ECO:0000313" key="2">
    <source>
        <dbReference type="EMBL" id="KAF4730005.1"/>
    </source>
</evidence>
<feature type="region of interest" description="Disordered" evidence="1">
    <location>
        <begin position="61"/>
        <end position="106"/>
    </location>
</feature>
<organism evidence="2 3">
    <name type="scientific">Perkinsus olseni</name>
    <name type="common">Perkinsus atlanticus</name>
    <dbReference type="NCBI Taxonomy" id="32597"/>
    <lineage>
        <taxon>Eukaryota</taxon>
        <taxon>Sar</taxon>
        <taxon>Alveolata</taxon>
        <taxon>Perkinsozoa</taxon>
        <taxon>Perkinsea</taxon>
        <taxon>Perkinsida</taxon>
        <taxon>Perkinsidae</taxon>
        <taxon>Perkinsus</taxon>
    </lineage>
</organism>
<proteinExistence type="predicted"/>